<protein>
    <submittedName>
        <fullName evidence="3">Sulfate_transp domain-containing protein</fullName>
    </submittedName>
</protein>
<proteinExistence type="predicted"/>
<dbReference type="AlphaFoldDB" id="A0A0M3JI33"/>
<accession>A0A0M3JI33</accession>
<dbReference type="EMBL" id="UYRR01016440">
    <property type="protein sequence ID" value="VDK28448.1"/>
    <property type="molecule type" value="Genomic_DNA"/>
</dbReference>
<reference evidence="1 2" key="2">
    <citation type="submission" date="2018-11" db="EMBL/GenBank/DDBJ databases">
        <authorList>
            <consortium name="Pathogen Informatics"/>
        </authorList>
    </citation>
    <scope>NUCLEOTIDE SEQUENCE [LARGE SCALE GENOMIC DNA]</scope>
</reference>
<evidence type="ECO:0000313" key="1">
    <source>
        <dbReference type="EMBL" id="VDK28448.1"/>
    </source>
</evidence>
<gene>
    <name evidence="1" type="ORF">ASIM_LOCUS7068</name>
</gene>
<organism evidence="3">
    <name type="scientific">Anisakis simplex</name>
    <name type="common">Herring worm</name>
    <dbReference type="NCBI Taxonomy" id="6269"/>
    <lineage>
        <taxon>Eukaryota</taxon>
        <taxon>Metazoa</taxon>
        <taxon>Ecdysozoa</taxon>
        <taxon>Nematoda</taxon>
        <taxon>Chromadorea</taxon>
        <taxon>Rhabditida</taxon>
        <taxon>Spirurina</taxon>
        <taxon>Ascaridomorpha</taxon>
        <taxon>Ascaridoidea</taxon>
        <taxon>Anisakidae</taxon>
        <taxon>Anisakis</taxon>
        <taxon>Anisakis simplex complex</taxon>
    </lineage>
</organism>
<reference evidence="3" key="1">
    <citation type="submission" date="2017-02" db="UniProtKB">
        <authorList>
            <consortium name="WormBaseParasite"/>
        </authorList>
    </citation>
    <scope>IDENTIFICATION</scope>
</reference>
<keyword evidence="2" id="KW-1185">Reference proteome</keyword>
<evidence type="ECO:0000313" key="3">
    <source>
        <dbReference type="WBParaSite" id="ASIM_0000729801-mRNA-1"/>
    </source>
</evidence>
<dbReference type="WBParaSite" id="ASIM_0000729801-mRNA-1">
    <property type="protein sequence ID" value="ASIM_0000729801-mRNA-1"/>
    <property type="gene ID" value="ASIM_0000729801"/>
</dbReference>
<dbReference type="Proteomes" id="UP000267096">
    <property type="component" value="Unassembled WGS sequence"/>
</dbReference>
<sequence length="132" mass="14218">MEIKCYQCMSSIGSVGLPKSCNVDNFCTGLWCTKGPDANWAQPLPPPLRGAIFRNTISVNAIHYGNLNSTTLQVGWAASVPFAISLSAVPIIEIALKIGAAPPNSKLWLMARYQLGYFLVLKKPESFGSNTG</sequence>
<name>A0A0M3JI33_ANISI</name>
<evidence type="ECO:0000313" key="2">
    <source>
        <dbReference type="Proteomes" id="UP000267096"/>
    </source>
</evidence>